<organism evidence="2 3">
    <name type="scientific">Syntrophus aciditrophicus (strain SB)</name>
    <dbReference type="NCBI Taxonomy" id="56780"/>
    <lineage>
        <taxon>Bacteria</taxon>
        <taxon>Pseudomonadati</taxon>
        <taxon>Thermodesulfobacteriota</taxon>
        <taxon>Syntrophia</taxon>
        <taxon>Syntrophales</taxon>
        <taxon>Syntrophaceae</taxon>
        <taxon>Syntrophus</taxon>
    </lineage>
</organism>
<evidence type="ECO:0000313" key="3">
    <source>
        <dbReference type="Proteomes" id="UP000001933"/>
    </source>
</evidence>
<sequence>MNSFVKNSLPDRIEKLPCGSVIQHGPYNERIYLLKVGGDATGLLPFVLVAMAKGYGYSKIFVKVPTGFSKKFSRAGYVEEASIPGLYNGSNTGTFMGYYLKEQRASEREAATLDAILHLAISRSESPVTPLDAKRFIIRSCTESDIDQMAAIYRTVFPTYPFPIHDPAYLLDTMRSHVAYFGVESDGKLVALSSAEMDKSAQNVEMTDFATLLQWQRSSLSLHLLARMEKEMKQEGIKTAYTIARAMSPGINVTFSRLGYAYGGRLKNNTNISAQIESMNVWYKKLS</sequence>
<proteinExistence type="predicted"/>
<dbReference type="CDD" id="cd04301">
    <property type="entry name" value="NAT_SF"/>
    <property type="match status" value="1"/>
</dbReference>
<dbReference type="InterPro" id="IPR000182">
    <property type="entry name" value="GNAT_dom"/>
</dbReference>
<dbReference type="RefSeq" id="WP_011418708.1">
    <property type="nucleotide sequence ID" value="NC_007759.1"/>
</dbReference>
<dbReference type="OrthoDB" id="9790652at2"/>
<accession>Q2LX83</accession>
<dbReference type="Gene3D" id="3.40.630.30">
    <property type="match status" value="1"/>
</dbReference>
<dbReference type="HOGENOM" id="CLU_081246_0_0_7"/>
<reference evidence="2 3" key="1">
    <citation type="journal article" date="2007" name="Proc. Natl. Acad. Sci. U.S.A.">
        <title>The genome of Syntrophus aciditrophicus: life at the thermodynamic limit of microbial growth.</title>
        <authorList>
            <person name="McInerney M.J."/>
            <person name="Rohlin L."/>
            <person name="Mouttaki H."/>
            <person name="Kim U."/>
            <person name="Krupp R.S."/>
            <person name="Rios-Hernandez L."/>
            <person name="Sieber J."/>
            <person name="Struchtemeyer C.G."/>
            <person name="Bhattacharyya A."/>
            <person name="Campbell J.W."/>
            <person name="Gunsalus R.P."/>
        </authorList>
    </citation>
    <scope>NUCLEOTIDE SEQUENCE [LARGE SCALE GENOMIC DNA]</scope>
    <source>
        <strain evidence="2 3">SB</strain>
    </source>
</reference>
<dbReference type="EC" id="2.3.1.-" evidence="2"/>
<dbReference type="InParanoid" id="Q2LX83"/>
<keyword evidence="2" id="KW-0012">Acyltransferase</keyword>
<keyword evidence="3" id="KW-1185">Reference proteome</keyword>
<feature type="domain" description="N-acetyltransferase" evidence="1">
    <location>
        <begin position="136"/>
        <end position="282"/>
    </location>
</feature>
<dbReference type="eggNOG" id="COG1246">
    <property type="taxonomic scope" value="Bacteria"/>
</dbReference>
<dbReference type="Pfam" id="PF00583">
    <property type="entry name" value="Acetyltransf_1"/>
    <property type="match status" value="1"/>
</dbReference>
<dbReference type="InterPro" id="IPR016181">
    <property type="entry name" value="Acyl_CoA_acyltransferase"/>
</dbReference>
<dbReference type="PROSITE" id="PS51186">
    <property type="entry name" value="GNAT"/>
    <property type="match status" value="1"/>
</dbReference>
<evidence type="ECO:0000313" key="2">
    <source>
        <dbReference type="EMBL" id="ABC78691.1"/>
    </source>
</evidence>
<dbReference type="EMBL" id="CP000252">
    <property type="protein sequence ID" value="ABC78691.1"/>
    <property type="molecule type" value="Genomic_DNA"/>
</dbReference>
<keyword evidence="2" id="KW-0808">Transferase</keyword>
<gene>
    <name evidence="2" type="ORF">SYN_02633</name>
</gene>
<dbReference type="KEGG" id="sat:SYN_02633"/>
<protein>
    <submittedName>
        <fullName evidence="2">Beta-lysine acetyltransferase</fullName>
        <ecNumber evidence="2">2.3.1.-</ecNumber>
    </submittedName>
</protein>
<dbReference type="GO" id="GO:0008080">
    <property type="term" value="F:N-acetyltransferase activity"/>
    <property type="evidence" value="ECO:0007669"/>
    <property type="project" value="InterPro"/>
</dbReference>
<dbReference type="NCBIfam" id="TIGR03827">
    <property type="entry name" value="GNAT_ablB"/>
    <property type="match status" value="1"/>
</dbReference>
<evidence type="ECO:0000259" key="1">
    <source>
        <dbReference type="PROSITE" id="PS51186"/>
    </source>
</evidence>
<dbReference type="AlphaFoldDB" id="Q2LX83"/>
<dbReference type="SUPFAM" id="SSF55729">
    <property type="entry name" value="Acyl-CoA N-acyltransferases (Nat)"/>
    <property type="match status" value="1"/>
</dbReference>
<dbReference type="InterPro" id="IPR022525">
    <property type="entry name" value="GNAT_AblB"/>
</dbReference>
<name>Q2LX83_SYNAS</name>
<dbReference type="Proteomes" id="UP000001933">
    <property type="component" value="Chromosome"/>
</dbReference>
<dbReference type="STRING" id="56780.SYN_02633"/>